<name>A0A9Q3JWQ5_9BASI</name>
<proteinExistence type="predicted"/>
<feature type="compositionally biased region" description="Polar residues" evidence="1">
    <location>
        <begin position="66"/>
        <end position="79"/>
    </location>
</feature>
<organism evidence="2 3">
    <name type="scientific">Austropuccinia psidii MF-1</name>
    <dbReference type="NCBI Taxonomy" id="1389203"/>
    <lineage>
        <taxon>Eukaryota</taxon>
        <taxon>Fungi</taxon>
        <taxon>Dikarya</taxon>
        <taxon>Basidiomycota</taxon>
        <taxon>Pucciniomycotina</taxon>
        <taxon>Pucciniomycetes</taxon>
        <taxon>Pucciniales</taxon>
        <taxon>Sphaerophragmiaceae</taxon>
        <taxon>Austropuccinia</taxon>
    </lineage>
</organism>
<protein>
    <submittedName>
        <fullName evidence="2">Uncharacterized protein</fullName>
    </submittedName>
</protein>
<feature type="compositionally biased region" description="Basic and acidic residues" evidence="1">
    <location>
        <begin position="80"/>
        <end position="92"/>
    </location>
</feature>
<accession>A0A9Q3JWQ5</accession>
<keyword evidence="3" id="KW-1185">Reference proteome</keyword>
<dbReference type="AlphaFoldDB" id="A0A9Q3JWQ5"/>
<feature type="compositionally biased region" description="Basic and acidic residues" evidence="1">
    <location>
        <begin position="124"/>
        <end position="136"/>
    </location>
</feature>
<feature type="region of interest" description="Disordered" evidence="1">
    <location>
        <begin position="55"/>
        <end position="136"/>
    </location>
</feature>
<evidence type="ECO:0000313" key="2">
    <source>
        <dbReference type="EMBL" id="MBW0570758.1"/>
    </source>
</evidence>
<dbReference type="EMBL" id="AVOT02086849">
    <property type="protein sequence ID" value="MBW0570758.1"/>
    <property type="molecule type" value="Genomic_DNA"/>
</dbReference>
<sequence length="136" mass="15305">MNSYLNIKSFLGQEKTIEPLGGSFPLSCKDKVKKINVWLKNQILLSINQEKEMEMTLPLEKEGPLASTSSRSVQRQAQRTSEETERSQEPSRKGKRKSQLAQTLLTGVQDPQIGDFSSGKCLKHGRDSYGIHRKGE</sequence>
<evidence type="ECO:0000313" key="3">
    <source>
        <dbReference type="Proteomes" id="UP000765509"/>
    </source>
</evidence>
<gene>
    <name evidence="2" type="ORF">O181_110473</name>
</gene>
<reference evidence="2" key="1">
    <citation type="submission" date="2021-03" db="EMBL/GenBank/DDBJ databases">
        <title>Draft genome sequence of rust myrtle Austropuccinia psidii MF-1, a brazilian biotype.</title>
        <authorList>
            <person name="Quecine M.C."/>
            <person name="Pachon D.M.R."/>
            <person name="Bonatelli M.L."/>
            <person name="Correr F.H."/>
            <person name="Franceschini L.M."/>
            <person name="Leite T.F."/>
            <person name="Margarido G.R.A."/>
            <person name="Almeida C.A."/>
            <person name="Ferrarezi J.A."/>
            <person name="Labate C.A."/>
        </authorList>
    </citation>
    <scope>NUCLEOTIDE SEQUENCE</scope>
    <source>
        <strain evidence="2">MF-1</strain>
    </source>
</reference>
<evidence type="ECO:0000256" key="1">
    <source>
        <dbReference type="SAM" id="MobiDB-lite"/>
    </source>
</evidence>
<dbReference type="Proteomes" id="UP000765509">
    <property type="component" value="Unassembled WGS sequence"/>
</dbReference>
<comment type="caution">
    <text evidence="2">The sequence shown here is derived from an EMBL/GenBank/DDBJ whole genome shotgun (WGS) entry which is preliminary data.</text>
</comment>